<evidence type="ECO:0000313" key="1">
    <source>
        <dbReference type="EMBL" id="SQC08987.1"/>
    </source>
</evidence>
<dbReference type="Proteomes" id="UP000251088">
    <property type="component" value="Unassembled WGS sequence"/>
</dbReference>
<gene>
    <name evidence="1" type="ORF">NCTC9128_00944</name>
</gene>
<dbReference type="AlphaFoldDB" id="A0A2X3C4M4"/>
<proteinExistence type="predicted"/>
<accession>A0A2X3C4M4</accession>
<dbReference type="EMBL" id="UAWN01000004">
    <property type="protein sequence ID" value="SQC08987.1"/>
    <property type="molecule type" value="Genomic_DNA"/>
</dbReference>
<organism evidence="1 2">
    <name type="scientific">Klebsiella pneumoniae</name>
    <dbReference type="NCBI Taxonomy" id="573"/>
    <lineage>
        <taxon>Bacteria</taxon>
        <taxon>Pseudomonadati</taxon>
        <taxon>Pseudomonadota</taxon>
        <taxon>Gammaproteobacteria</taxon>
        <taxon>Enterobacterales</taxon>
        <taxon>Enterobacteriaceae</taxon>
        <taxon>Klebsiella/Raoultella group</taxon>
        <taxon>Klebsiella</taxon>
        <taxon>Klebsiella pneumoniae complex</taxon>
    </lineage>
</organism>
<name>A0A2X3C4M4_KLEPN</name>
<evidence type="ECO:0000313" key="2">
    <source>
        <dbReference type="Proteomes" id="UP000251088"/>
    </source>
</evidence>
<protein>
    <submittedName>
        <fullName evidence="1">Uncharacterized protein</fullName>
    </submittedName>
</protein>
<sequence length="68" mass="7821">MRVLMYCELRTYAMKWLPVSLKVWLNDSDATIVQDVFQHSAFFEARGIGIRSVQVAHDIGDAHTFTFS</sequence>
<reference evidence="1 2" key="1">
    <citation type="submission" date="2018-06" db="EMBL/GenBank/DDBJ databases">
        <authorList>
            <consortium name="Pathogen Informatics"/>
            <person name="Doyle S."/>
        </authorList>
    </citation>
    <scope>NUCLEOTIDE SEQUENCE [LARGE SCALE GENOMIC DNA]</scope>
    <source>
        <strain evidence="1 2">NCTC9128</strain>
    </source>
</reference>